<dbReference type="PROSITE" id="PS01168">
    <property type="entry name" value="RIBOSOMAL_S27E"/>
    <property type="match status" value="1"/>
</dbReference>
<dbReference type="InterPro" id="IPR011332">
    <property type="entry name" value="Ribosomal_zn-bd"/>
</dbReference>
<feature type="region of interest" description="Disordered" evidence="6">
    <location>
        <begin position="1"/>
        <end position="22"/>
    </location>
</feature>
<dbReference type="InterPro" id="IPR000592">
    <property type="entry name" value="Ribosomal_eS27"/>
</dbReference>
<dbReference type="Gene3D" id="2.20.25.100">
    <property type="entry name" value="Zn-binding ribosomal proteins"/>
    <property type="match status" value="2"/>
</dbReference>
<name>U4UJV9_DENPD</name>
<dbReference type="STRING" id="77166.U4UJV9"/>
<dbReference type="FunFam" id="2.20.25.100:FF:000001">
    <property type="entry name" value="40S ribosomal protein S27"/>
    <property type="match status" value="2"/>
</dbReference>
<evidence type="ECO:0000256" key="1">
    <source>
        <dbReference type="ARBA" id="ARBA00010919"/>
    </source>
</evidence>
<dbReference type="Proteomes" id="UP000030742">
    <property type="component" value="Unassembled WGS sequence"/>
</dbReference>
<evidence type="ECO:0000256" key="4">
    <source>
        <dbReference type="ARBA" id="ARBA00023274"/>
    </source>
</evidence>
<dbReference type="HAMAP" id="MF_00371">
    <property type="entry name" value="Ribosomal_eS27"/>
    <property type="match status" value="1"/>
</dbReference>
<proteinExistence type="inferred from homology"/>
<protein>
    <recommendedName>
        <fullName evidence="5">40S ribosomal protein S27</fullName>
    </recommendedName>
</protein>
<reference evidence="7 8" key="1">
    <citation type="journal article" date="2013" name="Genome Biol.">
        <title>Draft genome of the mountain pine beetle, Dendroctonus ponderosae Hopkins, a major forest pest.</title>
        <authorList>
            <person name="Keeling C.I."/>
            <person name="Yuen M.M."/>
            <person name="Liao N.Y."/>
            <person name="Docking T.R."/>
            <person name="Chan S.K."/>
            <person name="Taylor G.A."/>
            <person name="Palmquist D.L."/>
            <person name="Jackman S.D."/>
            <person name="Nguyen A."/>
            <person name="Li M."/>
            <person name="Henderson H."/>
            <person name="Janes J.K."/>
            <person name="Zhao Y."/>
            <person name="Pandoh P."/>
            <person name="Moore R."/>
            <person name="Sperling F.A."/>
            <person name="Huber D.P."/>
            <person name="Birol I."/>
            <person name="Jones S.J."/>
            <person name="Bohlmann J."/>
        </authorList>
    </citation>
    <scope>NUCLEOTIDE SEQUENCE</scope>
</reference>
<dbReference type="GO" id="GO:0003735">
    <property type="term" value="F:structural constituent of ribosome"/>
    <property type="evidence" value="ECO:0007669"/>
    <property type="project" value="InterPro"/>
</dbReference>
<keyword evidence="4 5" id="KW-0687">Ribonucleoprotein</keyword>
<organism evidence="7 8">
    <name type="scientific">Dendroctonus ponderosae</name>
    <name type="common">Mountain pine beetle</name>
    <dbReference type="NCBI Taxonomy" id="77166"/>
    <lineage>
        <taxon>Eukaryota</taxon>
        <taxon>Metazoa</taxon>
        <taxon>Ecdysozoa</taxon>
        <taxon>Arthropoda</taxon>
        <taxon>Hexapoda</taxon>
        <taxon>Insecta</taxon>
        <taxon>Pterygota</taxon>
        <taxon>Neoptera</taxon>
        <taxon>Endopterygota</taxon>
        <taxon>Coleoptera</taxon>
        <taxon>Polyphaga</taxon>
        <taxon>Cucujiformia</taxon>
        <taxon>Curculionidae</taxon>
        <taxon>Scolytinae</taxon>
        <taxon>Dendroctonus</taxon>
    </lineage>
</organism>
<evidence type="ECO:0000313" key="7">
    <source>
        <dbReference type="EMBL" id="ERL90285.1"/>
    </source>
</evidence>
<evidence type="ECO:0000256" key="3">
    <source>
        <dbReference type="ARBA" id="ARBA00022980"/>
    </source>
</evidence>
<dbReference type="AlphaFoldDB" id="U4UJV9"/>
<keyword evidence="5" id="KW-0479">Metal-binding</keyword>
<evidence type="ECO:0000256" key="6">
    <source>
        <dbReference type="SAM" id="MobiDB-lite"/>
    </source>
</evidence>
<gene>
    <name evidence="7" type="ORF">D910_07637</name>
</gene>
<dbReference type="EMBL" id="KB632225">
    <property type="protein sequence ID" value="ERL90285.1"/>
    <property type="molecule type" value="Genomic_DNA"/>
</dbReference>
<dbReference type="OrthoDB" id="5567124at2759"/>
<dbReference type="GO" id="GO:0005840">
    <property type="term" value="C:ribosome"/>
    <property type="evidence" value="ECO:0007669"/>
    <property type="project" value="UniProtKB-KW"/>
</dbReference>
<accession>U4UJV9</accession>
<evidence type="ECO:0000256" key="5">
    <source>
        <dbReference type="RuleBase" id="RU000671"/>
    </source>
</evidence>
<dbReference type="GO" id="GO:1990904">
    <property type="term" value="C:ribonucleoprotein complex"/>
    <property type="evidence" value="ECO:0007669"/>
    <property type="project" value="UniProtKB-KW"/>
</dbReference>
<evidence type="ECO:0000256" key="2">
    <source>
        <dbReference type="ARBA" id="ARBA00022833"/>
    </source>
</evidence>
<dbReference type="GO" id="GO:0008270">
    <property type="term" value="F:zinc ion binding"/>
    <property type="evidence" value="ECO:0007669"/>
    <property type="project" value="UniProtKB-KW"/>
</dbReference>
<comment type="cofactor">
    <cofactor evidence="5">
        <name>Zn(2+)</name>
        <dbReference type="ChEBI" id="CHEBI:29105"/>
    </cofactor>
    <text evidence="5">Binds 1 zinc ion per subunit.</text>
</comment>
<dbReference type="PANTHER" id="PTHR11594">
    <property type="entry name" value="40S RIBOSOMAL PROTEIN S27"/>
    <property type="match status" value="1"/>
</dbReference>
<keyword evidence="5" id="KW-0863">Zinc-finger</keyword>
<keyword evidence="3 5" id="KW-0689">Ribosomal protein</keyword>
<comment type="similarity">
    <text evidence="1 5">Belongs to the eukaryotic ribosomal protein eS27 family.</text>
</comment>
<dbReference type="Pfam" id="PF01667">
    <property type="entry name" value="Ribosomal_S27e"/>
    <property type="match status" value="2"/>
</dbReference>
<evidence type="ECO:0000313" key="8">
    <source>
        <dbReference type="Proteomes" id="UP000030742"/>
    </source>
</evidence>
<keyword evidence="2 5" id="KW-0862">Zinc</keyword>
<dbReference type="InterPro" id="IPR023407">
    <property type="entry name" value="Ribosomal_eS27_Zn-bd_dom_sf"/>
</dbReference>
<sequence>MPLAVDLLHPSPENQRRAHKKKRLVQHPNSYFMDVKCPGCYAISTIFSHAQSAMPLAVDLLHPSPENQRRAHKKKRLVQHPNSYFMDVKCPGCYAISTIFSHAQSAVPCKGCSTILCTSTGGKARLTEGCSFRRKQH</sequence>
<dbReference type="GO" id="GO:0006412">
    <property type="term" value="P:translation"/>
    <property type="evidence" value="ECO:0007669"/>
    <property type="project" value="InterPro"/>
</dbReference>
<dbReference type="SUPFAM" id="SSF57829">
    <property type="entry name" value="Zn-binding ribosomal proteins"/>
    <property type="match status" value="2"/>
</dbReference>